<dbReference type="Proteomes" id="UP000299102">
    <property type="component" value="Unassembled WGS sequence"/>
</dbReference>
<accession>A0A4C1YQC7</accession>
<comment type="caution">
    <text evidence="2">The sequence shown here is derived from an EMBL/GenBank/DDBJ whole genome shotgun (WGS) entry which is preliminary data.</text>
</comment>
<feature type="region of interest" description="Disordered" evidence="1">
    <location>
        <begin position="1"/>
        <end position="28"/>
    </location>
</feature>
<evidence type="ECO:0000256" key="1">
    <source>
        <dbReference type="SAM" id="MobiDB-lite"/>
    </source>
</evidence>
<keyword evidence="3" id="KW-1185">Reference proteome</keyword>
<dbReference type="EMBL" id="BGZK01001317">
    <property type="protein sequence ID" value="GBP77094.1"/>
    <property type="molecule type" value="Genomic_DNA"/>
</dbReference>
<gene>
    <name evidence="2" type="ORF">EVAR_61096_1</name>
</gene>
<organism evidence="2 3">
    <name type="scientific">Eumeta variegata</name>
    <name type="common">Bagworm moth</name>
    <name type="synonym">Eumeta japonica</name>
    <dbReference type="NCBI Taxonomy" id="151549"/>
    <lineage>
        <taxon>Eukaryota</taxon>
        <taxon>Metazoa</taxon>
        <taxon>Ecdysozoa</taxon>
        <taxon>Arthropoda</taxon>
        <taxon>Hexapoda</taxon>
        <taxon>Insecta</taxon>
        <taxon>Pterygota</taxon>
        <taxon>Neoptera</taxon>
        <taxon>Endopterygota</taxon>
        <taxon>Lepidoptera</taxon>
        <taxon>Glossata</taxon>
        <taxon>Ditrysia</taxon>
        <taxon>Tineoidea</taxon>
        <taxon>Psychidae</taxon>
        <taxon>Oiketicinae</taxon>
        <taxon>Eumeta</taxon>
    </lineage>
</organism>
<name>A0A4C1YQC7_EUMVA</name>
<evidence type="ECO:0000313" key="3">
    <source>
        <dbReference type="Proteomes" id="UP000299102"/>
    </source>
</evidence>
<reference evidence="2 3" key="1">
    <citation type="journal article" date="2019" name="Commun. Biol.">
        <title>The bagworm genome reveals a unique fibroin gene that provides high tensile strength.</title>
        <authorList>
            <person name="Kono N."/>
            <person name="Nakamura H."/>
            <person name="Ohtoshi R."/>
            <person name="Tomita M."/>
            <person name="Numata K."/>
            <person name="Arakawa K."/>
        </authorList>
    </citation>
    <scope>NUCLEOTIDE SEQUENCE [LARGE SCALE GENOMIC DNA]</scope>
</reference>
<dbReference type="AlphaFoldDB" id="A0A4C1YQC7"/>
<protein>
    <submittedName>
        <fullName evidence="2">Uncharacterized protein</fullName>
    </submittedName>
</protein>
<proteinExistence type="predicted"/>
<feature type="region of interest" description="Disordered" evidence="1">
    <location>
        <begin position="41"/>
        <end position="72"/>
    </location>
</feature>
<sequence>MKASILKKPKLSDSVCVSASERRSSTNLKMQTIVNPLRLSVPRAPAPAPAQPRGRLATARPQRAEDRPSINSHFDNTETVIAAGTLERRGGWGRAGRGGAPRRPLLREHVCPRERSRWTSALIDLEKDLPRIRRPPRRPLLREHVRPRERSRWTSALIDLEKDLPRIRIASYEYVALSLT</sequence>
<evidence type="ECO:0000313" key="2">
    <source>
        <dbReference type="EMBL" id="GBP77094.1"/>
    </source>
</evidence>